<protein>
    <submittedName>
        <fullName evidence="1">Uncharacterized protein</fullName>
    </submittedName>
</protein>
<dbReference type="Gene3D" id="1.20.140.150">
    <property type="match status" value="1"/>
</dbReference>
<dbReference type="Proteomes" id="UP001164746">
    <property type="component" value="Chromosome 2"/>
</dbReference>
<name>A0ABY7DPD6_MYAAR</name>
<evidence type="ECO:0000313" key="1">
    <source>
        <dbReference type="EMBL" id="WAQ96860.1"/>
    </source>
</evidence>
<proteinExistence type="predicted"/>
<reference evidence="1" key="1">
    <citation type="submission" date="2022-11" db="EMBL/GenBank/DDBJ databases">
        <title>Centuries of genome instability and evolution in soft-shell clam transmissible cancer (bioRxiv).</title>
        <authorList>
            <person name="Hart S.F.M."/>
            <person name="Yonemitsu M.A."/>
            <person name="Giersch R.M."/>
            <person name="Beal B.F."/>
            <person name="Arriagada G."/>
            <person name="Davis B.W."/>
            <person name="Ostrander E.A."/>
            <person name="Goff S.P."/>
            <person name="Metzger M.J."/>
        </authorList>
    </citation>
    <scope>NUCLEOTIDE SEQUENCE</scope>
    <source>
        <strain evidence="1">MELC-2E11</strain>
        <tissue evidence="1">Siphon/mantle</tissue>
    </source>
</reference>
<sequence>MGRSSCGTCMIVSATILGPVVMVLLAVSFATDHWQDFQVKEGSLGAYRTLRDSNPVLARYTHDRNRGFWRECYSGNDTICSVY</sequence>
<gene>
    <name evidence="1" type="ORF">MAR_029550</name>
</gene>
<accession>A0ABY7DPD6</accession>
<keyword evidence="2" id="KW-1185">Reference proteome</keyword>
<organism evidence="1 2">
    <name type="scientific">Mya arenaria</name>
    <name type="common">Soft-shell clam</name>
    <dbReference type="NCBI Taxonomy" id="6604"/>
    <lineage>
        <taxon>Eukaryota</taxon>
        <taxon>Metazoa</taxon>
        <taxon>Spiralia</taxon>
        <taxon>Lophotrochozoa</taxon>
        <taxon>Mollusca</taxon>
        <taxon>Bivalvia</taxon>
        <taxon>Autobranchia</taxon>
        <taxon>Heteroconchia</taxon>
        <taxon>Euheterodonta</taxon>
        <taxon>Imparidentia</taxon>
        <taxon>Neoheterodontei</taxon>
        <taxon>Myida</taxon>
        <taxon>Myoidea</taxon>
        <taxon>Myidae</taxon>
        <taxon>Mya</taxon>
    </lineage>
</organism>
<dbReference type="EMBL" id="CP111013">
    <property type="protein sequence ID" value="WAQ96860.1"/>
    <property type="molecule type" value="Genomic_DNA"/>
</dbReference>
<evidence type="ECO:0000313" key="2">
    <source>
        <dbReference type="Proteomes" id="UP001164746"/>
    </source>
</evidence>